<dbReference type="OrthoDB" id="5815019at2759"/>
<dbReference type="EMBL" id="BX284604">
    <property type="protein sequence ID" value="CAB05190.2"/>
    <property type="molecule type" value="Genomic_DNA"/>
</dbReference>
<keyword evidence="3" id="KW-0808">Transferase</keyword>
<dbReference type="Proteomes" id="UP000001940">
    <property type="component" value="Chromosome IV"/>
</dbReference>
<dbReference type="eggNOG" id="ENOG502S9FE">
    <property type="taxonomic scope" value="Eukaryota"/>
</dbReference>
<keyword evidence="1" id="KW-0812">Transmembrane</keyword>
<dbReference type="InterPro" id="IPR029063">
    <property type="entry name" value="SAM-dependent_MTases_sf"/>
</dbReference>
<dbReference type="InterPro" id="IPR026913">
    <property type="entry name" value="METTL24"/>
</dbReference>
<dbReference type="PANTHER" id="PTHR32026">
    <property type="entry name" value="METHYLTRANSFERASE-LIKE PROTEIN 24"/>
    <property type="match status" value="1"/>
</dbReference>
<proteinExistence type="predicted"/>
<feature type="transmembrane region" description="Helical" evidence="1">
    <location>
        <begin position="6"/>
        <end position="25"/>
    </location>
</feature>
<name>O45490_CAEEL</name>
<protein>
    <submittedName>
        <fullName evidence="3">Methyltransferase FkbM domain-containing protein</fullName>
    </submittedName>
</protein>
<evidence type="ECO:0000313" key="5">
    <source>
        <dbReference type="WormBase" id="F38C2.4a"/>
    </source>
</evidence>
<dbReference type="PhylomeDB" id="O45490"/>
<dbReference type="UCSC" id="F38C2.4">
    <property type="organism name" value="c. elegans"/>
</dbReference>
<evidence type="ECO:0000259" key="2">
    <source>
        <dbReference type="Pfam" id="PF05050"/>
    </source>
</evidence>
<evidence type="ECO:0000256" key="1">
    <source>
        <dbReference type="SAM" id="Phobius"/>
    </source>
</evidence>
<sequence length="275" mass="31382">MRYKLGSLSTVLLVTLICFTLLYYFTFTGKEYRLKSQEDEYLLESLKFNRINALKIAKKNREALIKSSNSLNYTDFFEKVKVEAHCEHKMRIGGDGDGGKSVCNPKMVKDDCKLLSLGLHDQIEYDLHIYDVTGRKCKLIGADIDPQNATTRALYEKMNGKLFVGQIPIPLSIPSILRKSGASEVELLKIDIEGGEFIGLEPLIRDFYVCQILIEIHGFPTIHLALLKIMSKYGFRIFNVEPNPQCYFCCEYSLINEFCMTQYGVFPLAIVIPQM</sequence>
<dbReference type="KEGG" id="cel:CELE_F38C2.4"/>
<dbReference type="SUPFAM" id="SSF53335">
    <property type="entry name" value="S-adenosyl-L-methionine-dependent methyltransferases"/>
    <property type="match status" value="1"/>
</dbReference>
<keyword evidence="3" id="KW-0489">Methyltransferase</keyword>
<dbReference type="AlphaFoldDB" id="O45490"/>
<dbReference type="PaxDb" id="6239-F38C2.4a"/>
<dbReference type="FunCoup" id="O45490">
    <property type="interactions" value="7"/>
</dbReference>
<keyword evidence="1" id="KW-0472">Membrane</keyword>
<keyword evidence="4" id="KW-1185">Reference proteome</keyword>
<dbReference type="RefSeq" id="NP_001255886.1">
    <property type="nucleotide sequence ID" value="NM_001268957.1"/>
</dbReference>
<dbReference type="Pfam" id="PF05050">
    <property type="entry name" value="Methyltransf_21"/>
    <property type="match status" value="1"/>
</dbReference>
<dbReference type="GO" id="GO:0032259">
    <property type="term" value="P:methylation"/>
    <property type="evidence" value="ECO:0007669"/>
    <property type="project" value="UniProtKB-KW"/>
</dbReference>
<dbReference type="InParanoid" id="O45490"/>
<gene>
    <name evidence="3" type="ORF">CELE_F38C2.4</name>
    <name evidence="3 5" type="ORF">F38C2.4</name>
</gene>
<reference evidence="3 4" key="1">
    <citation type="journal article" date="1998" name="Science">
        <title>Genome sequence of the nematode C. elegans: a platform for investigating biology.</title>
        <authorList>
            <consortium name="The C. elegans sequencing consortium"/>
            <person name="Sulson J.E."/>
            <person name="Waterston R."/>
        </authorList>
    </citation>
    <scope>NUCLEOTIDE SEQUENCE [LARGE SCALE GENOMIC DNA]</scope>
    <source>
        <strain evidence="3 4">Bristol N2</strain>
    </source>
</reference>
<dbReference type="InterPro" id="IPR006342">
    <property type="entry name" value="FkbM_mtfrase"/>
</dbReference>
<evidence type="ECO:0000313" key="3">
    <source>
        <dbReference type="EMBL" id="CAB05190.2"/>
    </source>
</evidence>
<evidence type="ECO:0000313" key="4">
    <source>
        <dbReference type="Proteomes" id="UP000001940"/>
    </source>
</evidence>
<organism evidence="3 4">
    <name type="scientific">Caenorhabditis elegans</name>
    <dbReference type="NCBI Taxonomy" id="6239"/>
    <lineage>
        <taxon>Eukaryota</taxon>
        <taxon>Metazoa</taxon>
        <taxon>Ecdysozoa</taxon>
        <taxon>Nematoda</taxon>
        <taxon>Chromadorea</taxon>
        <taxon>Rhabditida</taxon>
        <taxon>Rhabditina</taxon>
        <taxon>Rhabditomorpha</taxon>
        <taxon>Rhabditoidea</taxon>
        <taxon>Rhabditidae</taxon>
        <taxon>Peloderinae</taxon>
        <taxon>Caenorhabditis</taxon>
    </lineage>
</organism>
<dbReference type="STRING" id="6239.F38C2.4a.1"/>
<dbReference type="GO" id="GO:0008168">
    <property type="term" value="F:methyltransferase activity"/>
    <property type="evidence" value="ECO:0007669"/>
    <property type="project" value="UniProtKB-KW"/>
</dbReference>
<feature type="domain" description="Methyltransferase FkbM" evidence="2">
    <location>
        <begin position="82"/>
        <end position="237"/>
    </location>
</feature>
<dbReference type="PANTHER" id="PTHR32026:SF6">
    <property type="entry name" value="METHYLTRANSFERASE FKBM DOMAIN-CONTAINING PROTEIN"/>
    <property type="match status" value="1"/>
</dbReference>
<dbReference type="HOGENOM" id="CLU_074434_0_1_1"/>
<dbReference type="CTD" id="185461"/>
<dbReference type="WormBase" id="F38C2.4a">
    <property type="protein sequence ID" value="CE45412"/>
    <property type="gene ID" value="WBGene00009536"/>
</dbReference>
<dbReference type="Bgee" id="WBGene00009536">
    <property type="expression patterns" value="Expressed in larva and 1 other cell type or tissue"/>
</dbReference>
<dbReference type="OMA" id="VEAHCEH"/>
<dbReference type="GeneID" id="185461"/>
<keyword evidence="1" id="KW-1133">Transmembrane helix</keyword>
<accession>O45490</accession>
<dbReference type="AGR" id="WB:WBGene00009536"/>